<dbReference type="Proteomes" id="UP000298061">
    <property type="component" value="Unassembled WGS sequence"/>
</dbReference>
<reference evidence="1 2" key="1">
    <citation type="submission" date="2019-02" db="EMBL/GenBank/DDBJ databases">
        <title>Genome sequencing of the rare red list fungi Hericium alpestre (H. flagellum).</title>
        <authorList>
            <person name="Buettner E."/>
            <person name="Kellner H."/>
        </authorList>
    </citation>
    <scope>NUCLEOTIDE SEQUENCE [LARGE SCALE GENOMIC DNA]</scope>
    <source>
        <strain evidence="1 2">DSM 108284</strain>
    </source>
</reference>
<evidence type="ECO:0000313" key="1">
    <source>
        <dbReference type="EMBL" id="TFY81338.1"/>
    </source>
</evidence>
<evidence type="ECO:0000313" key="2">
    <source>
        <dbReference type="Proteomes" id="UP000298061"/>
    </source>
</evidence>
<organism evidence="1 2">
    <name type="scientific">Hericium alpestre</name>
    <dbReference type="NCBI Taxonomy" id="135208"/>
    <lineage>
        <taxon>Eukaryota</taxon>
        <taxon>Fungi</taxon>
        <taxon>Dikarya</taxon>
        <taxon>Basidiomycota</taxon>
        <taxon>Agaricomycotina</taxon>
        <taxon>Agaricomycetes</taxon>
        <taxon>Russulales</taxon>
        <taxon>Hericiaceae</taxon>
        <taxon>Hericium</taxon>
    </lineage>
</organism>
<dbReference type="EMBL" id="SFCI01000222">
    <property type="protein sequence ID" value="TFY81338.1"/>
    <property type="molecule type" value="Genomic_DNA"/>
</dbReference>
<gene>
    <name evidence="1" type="ORF">EWM64_g2674</name>
</gene>
<keyword evidence="2" id="KW-1185">Reference proteome</keyword>
<sequence>MSPNPNVASASSSSISEDPCTFRQAYEIQRRHFTQFMQRTKRGEVAHADFIAEAMRWKDQMLARARRVRELRGEPNNSVIRGPYGDMYEEWEIVCKVNTVILRIETTVYGM</sequence>
<name>A0A4Z0A6Q7_9AGAM</name>
<comment type="caution">
    <text evidence="1">The sequence shown here is derived from an EMBL/GenBank/DDBJ whole genome shotgun (WGS) entry which is preliminary data.</text>
</comment>
<accession>A0A4Z0A6Q7</accession>
<dbReference type="AlphaFoldDB" id="A0A4Z0A6Q7"/>
<protein>
    <submittedName>
        <fullName evidence="1">Uncharacterized protein</fullName>
    </submittedName>
</protein>
<proteinExistence type="predicted"/>